<accession>A0A2Z7AWB9</accession>
<evidence type="ECO:0000313" key="2">
    <source>
        <dbReference type="Proteomes" id="UP000250235"/>
    </source>
</evidence>
<protein>
    <submittedName>
        <fullName evidence="1">Uncharacterized protein</fullName>
    </submittedName>
</protein>
<organism evidence="1 2">
    <name type="scientific">Dorcoceras hygrometricum</name>
    <dbReference type="NCBI Taxonomy" id="472368"/>
    <lineage>
        <taxon>Eukaryota</taxon>
        <taxon>Viridiplantae</taxon>
        <taxon>Streptophyta</taxon>
        <taxon>Embryophyta</taxon>
        <taxon>Tracheophyta</taxon>
        <taxon>Spermatophyta</taxon>
        <taxon>Magnoliopsida</taxon>
        <taxon>eudicotyledons</taxon>
        <taxon>Gunneridae</taxon>
        <taxon>Pentapetalae</taxon>
        <taxon>asterids</taxon>
        <taxon>lamiids</taxon>
        <taxon>Lamiales</taxon>
        <taxon>Gesneriaceae</taxon>
        <taxon>Didymocarpoideae</taxon>
        <taxon>Trichosporeae</taxon>
        <taxon>Loxocarpinae</taxon>
        <taxon>Dorcoceras</taxon>
    </lineage>
</organism>
<dbReference type="AlphaFoldDB" id="A0A2Z7AWB9"/>
<reference evidence="1 2" key="1">
    <citation type="journal article" date="2015" name="Proc. Natl. Acad. Sci. U.S.A.">
        <title>The resurrection genome of Boea hygrometrica: A blueprint for survival of dehydration.</title>
        <authorList>
            <person name="Xiao L."/>
            <person name="Yang G."/>
            <person name="Zhang L."/>
            <person name="Yang X."/>
            <person name="Zhao S."/>
            <person name="Ji Z."/>
            <person name="Zhou Q."/>
            <person name="Hu M."/>
            <person name="Wang Y."/>
            <person name="Chen M."/>
            <person name="Xu Y."/>
            <person name="Jin H."/>
            <person name="Xiao X."/>
            <person name="Hu G."/>
            <person name="Bao F."/>
            <person name="Hu Y."/>
            <person name="Wan P."/>
            <person name="Li L."/>
            <person name="Deng X."/>
            <person name="Kuang T."/>
            <person name="Xiang C."/>
            <person name="Zhu J.K."/>
            <person name="Oliver M.J."/>
            <person name="He Y."/>
        </authorList>
    </citation>
    <scope>NUCLEOTIDE SEQUENCE [LARGE SCALE GENOMIC DNA]</scope>
    <source>
        <strain evidence="2">cv. XS01</strain>
    </source>
</reference>
<keyword evidence="2" id="KW-1185">Reference proteome</keyword>
<dbReference type="Proteomes" id="UP000250235">
    <property type="component" value="Unassembled WGS sequence"/>
</dbReference>
<sequence>MDVATDCPAARDLFVIVAAAVVGREFGCNSLKSVHCVFGQIRAGCDLLRSLWELRDPGFAAGRGFNPAGGAPGGG</sequence>
<gene>
    <name evidence="1" type="ORF">F511_18922</name>
</gene>
<name>A0A2Z7AWB9_9LAMI</name>
<proteinExistence type="predicted"/>
<evidence type="ECO:0000313" key="1">
    <source>
        <dbReference type="EMBL" id="KZV25638.1"/>
    </source>
</evidence>
<dbReference type="EMBL" id="KV011845">
    <property type="protein sequence ID" value="KZV25638.1"/>
    <property type="molecule type" value="Genomic_DNA"/>
</dbReference>